<name>A0A9P8UQ19_9PEZI</name>
<reference evidence="2" key="1">
    <citation type="journal article" date="2021" name="Nat. Commun.">
        <title>Genetic determinants of endophytism in the Arabidopsis root mycobiome.</title>
        <authorList>
            <person name="Mesny F."/>
            <person name="Miyauchi S."/>
            <person name="Thiergart T."/>
            <person name="Pickel B."/>
            <person name="Atanasova L."/>
            <person name="Karlsson M."/>
            <person name="Huettel B."/>
            <person name="Barry K.W."/>
            <person name="Haridas S."/>
            <person name="Chen C."/>
            <person name="Bauer D."/>
            <person name="Andreopoulos W."/>
            <person name="Pangilinan J."/>
            <person name="LaButti K."/>
            <person name="Riley R."/>
            <person name="Lipzen A."/>
            <person name="Clum A."/>
            <person name="Drula E."/>
            <person name="Henrissat B."/>
            <person name="Kohler A."/>
            <person name="Grigoriev I.V."/>
            <person name="Martin F.M."/>
            <person name="Hacquard S."/>
        </authorList>
    </citation>
    <scope>NUCLEOTIDE SEQUENCE</scope>
    <source>
        <strain evidence="2">MPI-SDFR-AT-0073</strain>
    </source>
</reference>
<dbReference type="EMBL" id="JAGPXC010000002">
    <property type="protein sequence ID" value="KAH6656248.1"/>
    <property type="molecule type" value="Genomic_DNA"/>
</dbReference>
<evidence type="ECO:0000313" key="3">
    <source>
        <dbReference type="Proteomes" id="UP000758603"/>
    </source>
</evidence>
<feature type="signal peptide" evidence="1">
    <location>
        <begin position="1"/>
        <end position="19"/>
    </location>
</feature>
<feature type="chain" id="PRO_5040114619" description="Secreted protein" evidence="1">
    <location>
        <begin position="20"/>
        <end position="74"/>
    </location>
</feature>
<evidence type="ECO:0000256" key="1">
    <source>
        <dbReference type="SAM" id="SignalP"/>
    </source>
</evidence>
<sequence>MASLFLQSVCPACLFAVVARSIVSMYPICLHPGALAFAHWYQYRATSNHVTNRLWVSARRKQKSERWPCDELIL</sequence>
<keyword evidence="3" id="KW-1185">Reference proteome</keyword>
<evidence type="ECO:0000313" key="2">
    <source>
        <dbReference type="EMBL" id="KAH6656248.1"/>
    </source>
</evidence>
<keyword evidence="1" id="KW-0732">Signal</keyword>
<dbReference type="AlphaFoldDB" id="A0A9P8UQ19"/>
<dbReference type="GeneID" id="70130629"/>
<dbReference type="Proteomes" id="UP000758603">
    <property type="component" value="Unassembled WGS sequence"/>
</dbReference>
<proteinExistence type="predicted"/>
<evidence type="ECO:0008006" key="4">
    <source>
        <dbReference type="Google" id="ProtNLM"/>
    </source>
</evidence>
<protein>
    <recommendedName>
        <fullName evidence="4">Secreted protein</fullName>
    </recommendedName>
</protein>
<dbReference type="RefSeq" id="XP_045960482.1">
    <property type="nucleotide sequence ID" value="XM_046101737.1"/>
</dbReference>
<gene>
    <name evidence="2" type="ORF">BKA67DRAFT_551369</name>
</gene>
<comment type="caution">
    <text evidence="2">The sequence shown here is derived from an EMBL/GenBank/DDBJ whole genome shotgun (WGS) entry which is preliminary data.</text>
</comment>
<accession>A0A9P8UQ19</accession>
<organism evidence="2 3">
    <name type="scientific">Truncatella angustata</name>
    <dbReference type="NCBI Taxonomy" id="152316"/>
    <lineage>
        <taxon>Eukaryota</taxon>
        <taxon>Fungi</taxon>
        <taxon>Dikarya</taxon>
        <taxon>Ascomycota</taxon>
        <taxon>Pezizomycotina</taxon>
        <taxon>Sordariomycetes</taxon>
        <taxon>Xylariomycetidae</taxon>
        <taxon>Amphisphaeriales</taxon>
        <taxon>Sporocadaceae</taxon>
        <taxon>Truncatella</taxon>
    </lineage>
</organism>